<reference evidence="2" key="1">
    <citation type="submission" date="2016-10" db="EMBL/GenBank/DDBJ databases">
        <authorList>
            <person name="Varghese N."/>
            <person name="Submissions S."/>
        </authorList>
    </citation>
    <scope>NUCLEOTIDE SEQUENCE [LARGE SCALE GENOMIC DNA]</scope>
    <source>
        <strain evidence="2">CGMCC 1.10223</strain>
    </source>
</reference>
<feature type="non-terminal residue" evidence="1">
    <location>
        <position position="1"/>
    </location>
</feature>
<proteinExistence type="predicted"/>
<evidence type="ECO:0000313" key="2">
    <source>
        <dbReference type="Proteomes" id="UP000183410"/>
    </source>
</evidence>
<accession>A0A1I2IWT5</accession>
<sequence>VAAGKTEAVVSIAQVGTGETKVYVSATEAGKQESDRLEVTVAAEAKTAKVAASDVVAVNNAGSADTFTVKAAVGTIVKVYDLETAGKVLGTATVAAGKTEAVVSIAQVGTAETKVYVSATETGKLESDRLEVTLAAEGKTDKVATGNITVANNVGKADTITVPAAVGAVVKVYDAATAGKLLGSAAVATGKTEGIVSISQLGVDATKVYVSVTETGKQESEREEVAVAAEAVTIAPAESAITIVNNAGKADTITVTDVVAGDIVKIFRTGTTTVIGSAIIAAGKLEATISIAQLGVDASSVDVTITSKDKRESTKTTKSYDAEA</sequence>
<dbReference type="AlphaFoldDB" id="A0A1I2IWT5"/>
<organism evidence="1 2">
    <name type="scientific">Paenibacillus algorifonticola</name>
    <dbReference type="NCBI Taxonomy" id="684063"/>
    <lineage>
        <taxon>Bacteria</taxon>
        <taxon>Bacillati</taxon>
        <taxon>Bacillota</taxon>
        <taxon>Bacilli</taxon>
        <taxon>Bacillales</taxon>
        <taxon>Paenibacillaceae</taxon>
        <taxon>Paenibacillus</taxon>
    </lineage>
</organism>
<dbReference type="EMBL" id="FONN01000043">
    <property type="protein sequence ID" value="SFF46168.1"/>
    <property type="molecule type" value="Genomic_DNA"/>
</dbReference>
<evidence type="ECO:0000313" key="1">
    <source>
        <dbReference type="EMBL" id="SFF46168.1"/>
    </source>
</evidence>
<name>A0A1I2IWT5_9BACL</name>
<dbReference type="Proteomes" id="UP000183410">
    <property type="component" value="Unassembled WGS sequence"/>
</dbReference>
<keyword evidence="2" id="KW-1185">Reference proteome</keyword>
<protein>
    <submittedName>
        <fullName evidence="1">Uncharacterized protein</fullName>
    </submittedName>
</protein>
<gene>
    <name evidence="1" type="ORF">SAMN04487969_14325</name>
</gene>